<proteinExistence type="predicted"/>
<name>X1CR94_9ZZZZ</name>
<reference evidence="2" key="1">
    <citation type="journal article" date="2014" name="Front. Microbiol.">
        <title>High frequency of phylogenetically diverse reductive dehalogenase-homologous genes in deep subseafloor sedimentary metagenomes.</title>
        <authorList>
            <person name="Kawai M."/>
            <person name="Futagami T."/>
            <person name="Toyoda A."/>
            <person name="Takaki Y."/>
            <person name="Nishi S."/>
            <person name="Hori S."/>
            <person name="Arai W."/>
            <person name="Tsubouchi T."/>
            <person name="Morono Y."/>
            <person name="Uchiyama I."/>
            <person name="Ito T."/>
            <person name="Fujiyama A."/>
            <person name="Inagaki F."/>
            <person name="Takami H."/>
        </authorList>
    </citation>
    <scope>NUCLEOTIDE SEQUENCE</scope>
    <source>
        <strain evidence="2">Expedition CK06-06</strain>
    </source>
</reference>
<feature type="non-terminal residue" evidence="2">
    <location>
        <position position="1"/>
    </location>
</feature>
<gene>
    <name evidence="2" type="ORF">S01H4_43011</name>
</gene>
<dbReference type="EMBL" id="BART01023678">
    <property type="protein sequence ID" value="GAG95452.1"/>
    <property type="molecule type" value="Genomic_DNA"/>
</dbReference>
<organism evidence="2">
    <name type="scientific">marine sediment metagenome</name>
    <dbReference type="NCBI Taxonomy" id="412755"/>
    <lineage>
        <taxon>unclassified sequences</taxon>
        <taxon>metagenomes</taxon>
        <taxon>ecological metagenomes</taxon>
    </lineage>
</organism>
<feature type="region of interest" description="Disordered" evidence="1">
    <location>
        <begin position="72"/>
        <end position="93"/>
    </location>
</feature>
<accession>X1CR94</accession>
<sequence>YLTNNDEVDLRYIKKVTDPDDFDPLFTEVLVLTLAKKLIPALAGTKSPTLLEDVGRDLKEVTSKARTVCRQEVNTSGRSDWRQARHSVNTNSP</sequence>
<evidence type="ECO:0000256" key="1">
    <source>
        <dbReference type="SAM" id="MobiDB-lite"/>
    </source>
</evidence>
<comment type="caution">
    <text evidence="2">The sequence shown here is derived from an EMBL/GenBank/DDBJ whole genome shotgun (WGS) entry which is preliminary data.</text>
</comment>
<dbReference type="AlphaFoldDB" id="X1CR94"/>
<evidence type="ECO:0000313" key="2">
    <source>
        <dbReference type="EMBL" id="GAG95452.1"/>
    </source>
</evidence>
<protein>
    <submittedName>
        <fullName evidence="2">Uncharacterized protein</fullName>
    </submittedName>
</protein>